<protein>
    <submittedName>
        <fullName evidence="2">Uncharacterized protein</fullName>
    </submittedName>
</protein>
<keyword evidence="3" id="KW-1185">Reference proteome</keyword>
<dbReference type="AlphaFoldDB" id="A0AAN6UI73"/>
<reference evidence="2" key="2">
    <citation type="submission" date="2023-05" db="EMBL/GenBank/DDBJ databases">
        <authorList>
            <consortium name="Lawrence Berkeley National Laboratory"/>
            <person name="Steindorff A."/>
            <person name="Hensen N."/>
            <person name="Bonometti L."/>
            <person name="Westerberg I."/>
            <person name="Brannstrom I.O."/>
            <person name="Guillou S."/>
            <person name="Cros-Aarteil S."/>
            <person name="Calhoun S."/>
            <person name="Haridas S."/>
            <person name="Kuo A."/>
            <person name="Mondo S."/>
            <person name="Pangilinan J."/>
            <person name="Riley R."/>
            <person name="Labutti K."/>
            <person name="Andreopoulos B."/>
            <person name="Lipzen A."/>
            <person name="Chen C."/>
            <person name="Yanf M."/>
            <person name="Daum C."/>
            <person name="Ng V."/>
            <person name="Clum A."/>
            <person name="Ohm R."/>
            <person name="Martin F."/>
            <person name="Silar P."/>
            <person name="Natvig D."/>
            <person name="Lalanne C."/>
            <person name="Gautier V."/>
            <person name="Ament-Velasquez S.L."/>
            <person name="Kruys A."/>
            <person name="Hutchinson M.I."/>
            <person name="Powell A.J."/>
            <person name="Barry K."/>
            <person name="Miller A.N."/>
            <person name="Grigoriev I.V."/>
            <person name="Debuchy R."/>
            <person name="Gladieux P."/>
            <person name="Thoren M.H."/>
            <person name="Johannesson H."/>
        </authorList>
    </citation>
    <scope>NUCLEOTIDE SEQUENCE</scope>
    <source>
        <strain evidence="2">CBS 123565</strain>
    </source>
</reference>
<proteinExistence type="predicted"/>
<sequence>MGSRCSKFPHSFKGHRQRRIYVETRTRLPEAASSASYCTVVDRLMLDTSKIPCFLYSTSVESCLLLPSRSRDCQCVHFCVPAFCCAIGTEPPFAPEIHPATSIPSNQQQATTNRAASWEPPGAETRSTASVSRLAASTCINEVLRFLHVCSFWHIFILTLDILCNGVACLAATDTSSPPPSRRERQLSWQRSPGKGVSKIEIWPAEAPSLFAGSNPPGRLAIPCPPTINPHDRTARPPSPTRTATRRHLQYNCETAARGRGAQDIIL</sequence>
<accession>A0AAN6UI73</accession>
<dbReference type="EMBL" id="MU853412">
    <property type="protein sequence ID" value="KAK4133303.1"/>
    <property type="molecule type" value="Genomic_DNA"/>
</dbReference>
<evidence type="ECO:0000313" key="3">
    <source>
        <dbReference type="Proteomes" id="UP001304895"/>
    </source>
</evidence>
<name>A0AAN6UI73_9PEZI</name>
<organism evidence="2 3">
    <name type="scientific">Trichocladium antarcticum</name>
    <dbReference type="NCBI Taxonomy" id="1450529"/>
    <lineage>
        <taxon>Eukaryota</taxon>
        <taxon>Fungi</taxon>
        <taxon>Dikarya</taxon>
        <taxon>Ascomycota</taxon>
        <taxon>Pezizomycotina</taxon>
        <taxon>Sordariomycetes</taxon>
        <taxon>Sordariomycetidae</taxon>
        <taxon>Sordariales</taxon>
        <taxon>Chaetomiaceae</taxon>
        <taxon>Trichocladium</taxon>
    </lineage>
</organism>
<evidence type="ECO:0000256" key="1">
    <source>
        <dbReference type="SAM" id="MobiDB-lite"/>
    </source>
</evidence>
<feature type="compositionally biased region" description="Polar residues" evidence="1">
    <location>
        <begin position="102"/>
        <end position="115"/>
    </location>
</feature>
<feature type="region of interest" description="Disordered" evidence="1">
    <location>
        <begin position="173"/>
        <end position="193"/>
    </location>
</feature>
<gene>
    <name evidence="2" type="ORF">BT67DRAFT_45250</name>
</gene>
<reference evidence="2" key="1">
    <citation type="journal article" date="2023" name="Mol. Phylogenet. Evol.">
        <title>Genome-scale phylogeny and comparative genomics of the fungal order Sordariales.</title>
        <authorList>
            <person name="Hensen N."/>
            <person name="Bonometti L."/>
            <person name="Westerberg I."/>
            <person name="Brannstrom I.O."/>
            <person name="Guillou S."/>
            <person name="Cros-Aarteil S."/>
            <person name="Calhoun S."/>
            <person name="Haridas S."/>
            <person name="Kuo A."/>
            <person name="Mondo S."/>
            <person name="Pangilinan J."/>
            <person name="Riley R."/>
            <person name="LaButti K."/>
            <person name="Andreopoulos B."/>
            <person name="Lipzen A."/>
            <person name="Chen C."/>
            <person name="Yan M."/>
            <person name="Daum C."/>
            <person name="Ng V."/>
            <person name="Clum A."/>
            <person name="Steindorff A."/>
            <person name="Ohm R.A."/>
            <person name="Martin F."/>
            <person name="Silar P."/>
            <person name="Natvig D.O."/>
            <person name="Lalanne C."/>
            <person name="Gautier V."/>
            <person name="Ament-Velasquez S.L."/>
            <person name="Kruys A."/>
            <person name="Hutchinson M.I."/>
            <person name="Powell A.J."/>
            <person name="Barry K."/>
            <person name="Miller A.N."/>
            <person name="Grigoriev I.V."/>
            <person name="Debuchy R."/>
            <person name="Gladieux P."/>
            <person name="Hiltunen Thoren M."/>
            <person name="Johannesson H."/>
        </authorList>
    </citation>
    <scope>NUCLEOTIDE SEQUENCE</scope>
    <source>
        <strain evidence="2">CBS 123565</strain>
    </source>
</reference>
<dbReference type="Proteomes" id="UP001304895">
    <property type="component" value="Unassembled WGS sequence"/>
</dbReference>
<feature type="region of interest" description="Disordered" evidence="1">
    <location>
        <begin position="97"/>
        <end position="124"/>
    </location>
</feature>
<evidence type="ECO:0000313" key="2">
    <source>
        <dbReference type="EMBL" id="KAK4133303.1"/>
    </source>
</evidence>
<comment type="caution">
    <text evidence="2">The sequence shown here is derived from an EMBL/GenBank/DDBJ whole genome shotgun (WGS) entry which is preliminary data.</text>
</comment>